<evidence type="ECO:0000259" key="4">
    <source>
        <dbReference type="PROSITE" id="PS51084"/>
    </source>
</evidence>
<evidence type="ECO:0000256" key="2">
    <source>
        <dbReference type="PIRSR" id="PIRSR601310-3"/>
    </source>
</evidence>
<protein>
    <submittedName>
        <fullName evidence="5">Histidine triad (HIT) family protein</fullName>
    </submittedName>
</protein>
<dbReference type="AlphaFoldDB" id="A0A238XIY7"/>
<name>A0A238XIY7_9PSEU</name>
<dbReference type="InterPro" id="IPR001310">
    <property type="entry name" value="Histidine_triad_HIT"/>
</dbReference>
<dbReference type="Gene3D" id="3.30.428.10">
    <property type="entry name" value="HIT-like"/>
    <property type="match status" value="1"/>
</dbReference>
<proteinExistence type="predicted"/>
<accession>A0A238XIY7</accession>
<dbReference type="Pfam" id="PF01230">
    <property type="entry name" value="HIT"/>
    <property type="match status" value="1"/>
</dbReference>
<keyword evidence="6" id="KW-1185">Reference proteome</keyword>
<feature type="short sequence motif" description="Histidine triad motif" evidence="2 3">
    <location>
        <begin position="137"/>
        <end position="141"/>
    </location>
</feature>
<organism evidence="5 6">
    <name type="scientific">Haloechinothrix alba</name>
    <dbReference type="NCBI Taxonomy" id="664784"/>
    <lineage>
        <taxon>Bacteria</taxon>
        <taxon>Bacillati</taxon>
        <taxon>Actinomycetota</taxon>
        <taxon>Actinomycetes</taxon>
        <taxon>Pseudonocardiales</taxon>
        <taxon>Pseudonocardiaceae</taxon>
        <taxon>Haloechinothrix</taxon>
    </lineage>
</organism>
<gene>
    <name evidence="5" type="ORF">SAMN06265360_11118</name>
</gene>
<dbReference type="Proteomes" id="UP000198348">
    <property type="component" value="Unassembled WGS sequence"/>
</dbReference>
<evidence type="ECO:0000256" key="1">
    <source>
        <dbReference type="PIRSR" id="PIRSR601310-1"/>
    </source>
</evidence>
<reference evidence="5 6" key="1">
    <citation type="submission" date="2017-06" db="EMBL/GenBank/DDBJ databases">
        <authorList>
            <person name="Kim H.J."/>
            <person name="Triplett B.A."/>
        </authorList>
    </citation>
    <scope>NUCLEOTIDE SEQUENCE [LARGE SCALE GENOMIC DNA]</scope>
    <source>
        <strain evidence="5 6">DSM 45207</strain>
    </source>
</reference>
<feature type="domain" description="HIT" evidence="4">
    <location>
        <begin position="44"/>
        <end position="153"/>
    </location>
</feature>
<evidence type="ECO:0000313" key="5">
    <source>
        <dbReference type="EMBL" id="SNR58453.1"/>
    </source>
</evidence>
<dbReference type="PANTHER" id="PTHR23089">
    <property type="entry name" value="HISTIDINE TRIAD HIT PROTEIN"/>
    <property type="match status" value="1"/>
</dbReference>
<dbReference type="InterPro" id="IPR036265">
    <property type="entry name" value="HIT-like_sf"/>
</dbReference>
<feature type="active site" description="Tele-AMP-histidine intermediate" evidence="1">
    <location>
        <position position="139"/>
    </location>
</feature>
<dbReference type="GO" id="GO:0003824">
    <property type="term" value="F:catalytic activity"/>
    <property type="evidence" value="ECO:0007669"/>
    <property type="project" value="InterPro"/>
</dbReference>
<dbReference type="CDD" id="cd01276">
    <property type="entry name" value="PKCI_related"/>
    <property type="match status" value="1"/>
</dbReference>
<evidence type="ECO:0000256" key="3">
    <source>
        <dbReference type="PROSITE-ProRule" id="PRU00464"/>
    </source>
</evidence>
<sequence>MLNDAVSPSGGLTASFSISAERLRCHRARVLRRADTLASMSDTLFERIINREVPADIVHETETTIAFRDINPRATTHVLVVPKTRYRNVAELAAADPGLLADVVNTAAKVAELEGVAEAGYRLTFNTGEDAGQTVFHVHGHLLGGSSLGPEARPPK</sequence>
<evidence type="ECO:0000313" key="6">
    <source>
        <dbReference type="Proteomes" id="UP000198348"/>
    </source>
</evidence>
<dbReference type="InterPro" id="IPR011146">
    <property type="entry name" value="HIT-like"/>
</dbReference>
<dbReference type="EMBL" id="FZNW01000011">
    <property type="protein sequence ID" value="SNR58453.1"/>
    <property type="molecule type" value="Genomic_DNA"/>
</dbReference>
<dbReference type="PROSITE" id="PS51084">
    <property type="entry name" value="HIT_2"/>
    <property type="match status" value="1"/>
</dbReference>
<dbReference type="PRINTS" id="PR00332">
    <property type="entry name" value="HISTRIAD"/>
</dbReference>
<dbReference type="SUPFAM" id="SSF54197">
    <property type="entry name" value="HIT-like"/>
    <property type="match status" value="1"/>
</dbReference>